<evidence type="ECO:0000313" key="3">
    <source>
        <dbReference type="Proteomes" id="UP000265520"/>
    </source>
</evidence>
<accession>A0A392N804</accession>
<comment type="caution">
    <text evidence="2">The sequence shown here is derived from an EMBL/GenBank/DDBJ whole genome shotgun (WGS) entry which is preliminary data.</text>
</comment>
<evidence type="ECO:0000313" key="2">
    <source>
        <dbReference type="EMBL" id="MCH95927.1"/>
    </source>
</evidence>
<organism evidence="2 3">
    <name type="scientific">Trifolium medium</name>
    <dbReference type="NCBI Taxonomy" id="97028"/>
    <lineage>
        <taxon>Eukaryota</taxon>
        <taxon>Viridiplantae</taxon>
        <taxon>Streptophyta</taxon>
        <taxon>Embryophyta</taxon>
        <taxon>Tracheophyta</taxon>
        <taxon>Spermatophyta</taxon>
        <taxon>Magnoliopsida</taxon>
        <taxon>eudicotyledons</taxon>
        <taxon>Gunneridae</taxon>
        <taxon>Pentapetalae</taxon>
        <taxon>rosids</taxon>
        <taxon>fabids</taxon>
        <taxon>Fabales</taxon>
        <taxon>Fabaceae</taxon>
        <taxon>Papilionoideae</taxon>
        <taxon>50 kb inversion clade</taxon>
        <taxon>NPAAA clade</taxon>
        <taxon>Hologalegina</taxon>
        <taxon>IRL clade</taxon>
        <taxon>Trifolieae</taxon>
        <taxon>Trifolium</taxon>
    </lineage>
</organism>
<sequence>MVLSASSCSLTRSSLEEMLESLRRMDEEQEKKKDLPPALPSRPASKARLPPARRSLPNNFKVGRCVVVENGFIDNVESKRKETSTSPSTSECSEYKRSDSSFGRKRVKKDVVESPYVAAISELDGDTISYFIKMVRILPVPLSVLGQSIHSKTLDFKWPLASGQ</sequence>
<feature type="compositionally biased region" description="Basic and acidic residues" evidence="1">
    <location>
        <begin position="20"/>
        <end position="35"/>
    </location>
</feature>
<dbReference type="Proteomes" id="UP000265520">
    <property type="component" value="Unassembled WGS sequence"/>
</dbReference>
<reference evidence="2 3" key="1">
    <citation type="journal article" date="2018" name="Front. Plant Sci.">
        <title>Red Clover (Trifolium pratense) and Zigzag Clover (T. medium) - A Picture of Genomic Similarities and Differences.</title>
        <authorList>
            <person name="Dluhosova J."/>
            <person name="Istvanek J."/>
            <person name="Nedelnik J."/>
            <person name="Repkova J."/>
        </authorList>
    </citation>
    <scope>NUCLEOTIDE SEQUENCE [LARGE SCALE GENOMIC DNA]</scope>
    <source>
        <strain evidence="3">cv. 10/8</strain>
        <tissue evidence="2">Leaf</tissue>
    </source>
</reference>
<name>A0A392N804_9FABA</name>
<evidence type="ECO:0000256" key="1">
    <source>
        <dbReference type="SAM" id="MobiDB-lite"/>
    </source>
</evidence>
<keyword evidence="3" id="KW-1185">Reference proteome</keyword>
<proteinExistence type="predicted"/>
<dbReference type="EMBL" id="LXQA010031098">
    <property type="protein sequence ID" value="MCH95927.1"/>
    <property type="molecule type" value="Genomic_DNA"/>
</dbReference>
<protein>
    <submittedName>
        <fullName evidence="2">Myosin-2-like</fullName>
    </submittedName>
</protein>
<feature type="region of interest" description="Disordered" evidence="1">
    <location>
        <begin position="77"/>
        <end position="101"/>
    </location>
</feature>
<dbReference type="AlphaFoldDB" id="A0A392N804"/>
<feature type="region of interest" description="Disordered" evidence="1">
    <location>
        <begin position="19"/>
        <end position="57"/>
    </location>
</feature>